<dbReference type="Pfam" id="PF00173">
    <property type="entry name" value="Cyt-b5"/>
    <property type="match status" value="1"/>
</dbReference>
<dbReference type="PROSITE" id="PS50255">
    <property type="entry name" value="CYTOCHROME_B5_2"/>
    <property type="match status" value="1"/>
</dbReference>
<evidence type="ECO:0000256" key="5">
    <source>
        <dbReference type="ARBA" id="ARBA00023004"/>
    </source>
</evidence>
<evidence type="ECO:0000256" key="4">
    <source>
        <dbReference type="ARBA" id="ARBA00022723"/>
    </source>
</evidence>
<feature type="domain" description="Cytochrome b5 heme-binding" evidence="8">
    <location>
        <begin position="12"/>
        <end position="88"/>
    </location>
</feature>
<dbReference type="InterPro" id="IPR050668">
    <property type="entry name" value="Cytochrome_b5"/>
</dbReference>
<keyword evidence="3" id="KW-0812">Transmembrane</keyword>
<evidence type="ECO:0000256" key="2">
    <source>
        <dbReference type="ARBA" id="ARBA00022617"/>
    </source>
</evidence>
<dbReference type="SUPFAM" id="SSF55856">
    <property type="entry name" value="Cytochrome b5-like heme/steroid binding domain"/>
    <property type="match status" value="1"/>
</dbReference>
<dbReference type="InterPro" id="IPR001199">
    <property type="entry name" value="Cyt_B5-like_heme/steroid-bd"/>
</dbReference>
<evidence type="ECO:0000313" key="9">
    <source>
        <dbReference type="EMBL" id="AYV80661.1"/>
    </source>
</evidence>
<dbReference type="GO" id="GO:0046872">
    <property type="term" value="F:metal ion binding"/>
    <property type="evidence" value="ECO:0007669"/>
    <property type="project" value="UniProtKB-KW"/>
</dbReference>
<dbReference type="GO" id="GO:0016020">
    <property type="term" value="C:membrane"/>
    <property type="evidence" value="ECO:0007669"/>
    <property type="project" value="UniProtKB-SubCell"/>
</dbReference>
<name>A0A3G5A3A1_9VIRU</name>
<evidence type="ECO:0000256" key="1">
    <source>
        <dbReference type="ARBA" id="ARBA00004370"/>
    </source>
</evidence>
<dbReference type="PANTHER" id="PTHR19359:SF14">
    <property type="entry name" value="CYTOCHROME B5 A"/>
    <property type="match status" value="1"/>
</dbReference>
<protein>
    <submittedName>
        <fullName evidence="9">Putative Cytochrome b5</fullName>
    </submittedName>
</protein>
<keyword evidence="4" id="KW-0479">Metal-binding</keyword>
<dbReference type="GO" id="GO:0020037">
    <property type="term" value="F:heme binding"/>
    <property type="evidence" value="ECO:0007669"/>
    <property type="project" value="InterPro"/>
</dbReference>
<dbReference type="EMBL" id="MK072246">
    <property type="protein sequence ID" value="AYV80661.1"/>
    <property type="molecule type" value="Genomic_DNA"/>
</dbReference>
<dbReference type="InterPro" id="IPR018506">
    <property type="entry name" value="Cyt_B5_heme-BS"/>
</dbReference>
<evidence type="ECO:0000259" key="8">
    <source>
        <dbReference type="PROSITE" id="PS50255"/>
    </source>
</evidence>
<accession>A0A3G5A3A1</accession>
<dbReference type="PRINTS" id="PR00363">
    <property type="entry name" value="CYTOCHROMEB5"/>
</dbReference>
<keyword evidence="6" id="KW-0472">Membrane</keyword>
<dbReference type="Gene3D" id="3.10.120.10">
    <property type="entry name" value="Cytochrome b5-like heme/steroid binding domain"/>
    <property type="match status" value="1"/>
</dbReference>
<dbReference type="PANTHER" id="PTHR19359">
    <property type="entry name" value="CYTOCHROME B5"/>
    <property type="match status" value="1"/>
</dbReference>
<comment type="subcellular location">
    <subcellularLocation>
        <location evidence="1">Membrane</location>
    </subcellularLocation>
</comment>
<evidence type="ECO:0000256" key="6">
    <source>
        <dbReference type="ARBA" id="ARBA00023136"/>
    </source>
</evidence>
<organism evidence="9">
    <name type="scientific">Harvfovirus sp</name>
    <dbReference type="NCBI Taxonomy" id="2487768"/>
    <lineage>
        <taxon>Viruses</taxon>
        <taxon>Varidnaviria</taxon>
        <taxon>Bamfordvirae</taxon>
        <taxon>Nucleocytoviricota</taxon>
        <taxon>Megaviricetes</taxon>
        <taxon>Imitervirales</taxon>
        <taxon>Mimiviridae</taxon>
        <taxon>Klosneuvirinae</taxon>
    </lineage>
</organism>
<sequence>MPPKEEKKAPELKHYTLEEVKVHNTKDDCWLIIRDSVYDVTKFLESHPGGKEILIMYSGTDATADFEDIFHSSDAEKLMEKYLVGVYTKPVSK</sequence>
<gene>
    <name evidence="9" type="ORF">Harvfovirus4_25</name>
</gene>
<dbReference type="SMART" id="SM01117">
    <property type="entry name" value="Cyt-b5"/>
    <property type="match status" value="1"/>
</dbReference>
<comment type="similarity">
    <text evidence="7">Belongs to the cytochrome b5 family.</text>
</comment>
<proteinExistence type="inferred from homology"/>
<dbReference type="FunFam" id="3.10.120.10:FF:000002">
    <property type="entry name" value="Cytochrome b5 type B"/>
    <property type="match status" value="1"/>
</dbReference>
<evidence type="ECO:0000256" key="3">
    <source>
        <dbReference type="ARBA" id="ARBA00022692"/>
    </source>
</evidence>
<reference evidence="9" key="1">
    <citation type="submission" date="2018-10" db="EMBL/GenBank/DDBJ databases">
        <title>Hidden diversity of soil giant viruses.</title>
        <authorList>
            <person name="Schulz F."/>
            <person name="Alteio L."/>
            <person name="Goudeau D."/>
            <person name="Ryan E.M."/>
            <person name="Malmstrom R.R."/>
            <person name="Blanchard J."/>
            <person name="Woyke T."/>
        </authorList>
    </citation>
    <scope>NUCLEOTIDE SEQUENCE</scope>
    <source>
        <strain evidence="9">HAV1</strain>
    </source>
</reference>
<evidence type="ECO:0000256" key="7">
    <source>
        <dbReference type="ARBA" id="ARBA00038168"/>
    </source>
</evidence>
<keyword evidence="2" id="KW-0349">Heme</keyword>
<keyword evidence="5" id="KW-0408">Iron</keyword>
<dbReference type="PROSITE" id="PS00191">
    <property type="entry name" value="CYTOCHROME_B5_1"/>
    <property type="match status" value="1"/>
</dbReference>
<dbReference type="InterPro" id="IPR036400">
    <property type="entry name" value="Cyt_B5-like_heme/steroid_sf"/>
</dbReference>